<feature type="region of interest" description="Disordered" evidence="1">
    <location>
        <begin position="51"/>
        <end position="76"/>
    </location>
</feature>
<feature type="compositionally biased region" description="Basic and acidic residues" evidence="1">
    <location>
        <begin position="976"/>
        <end position="990"/>
    </location>
</feature>
<feature type="region of interest" description="Disordered" evidence="1">
    <location>
        <begin position="142"/>
        <end position="190"/>
    </location>
</feature>
<keyword evidence="3" id="KW-1185">Reference proteome</keyword>
<feature type="compositionally biased region" description="Low complexity" evidence="1">
    <location>
        <begin position="266"/>
        <end position="281"/>
    </location>
</feature>
<accession>A0AAN9V9L3</accession>
<organism evidence="2 3">
    <name type="scientific">Gryllus longicercus</name>
    <dbReference type="NCBI Taxonomy" id="2509291"/>
    <lineage>
        <taxon>Eukaryota</taxon>
        <taxon>Metazoa</taxon>
        <taxon>Ecdysozoa</taxon>
        <taxon>Arthropoda</taxon>
        <taxon>Hexapoda</taxon>
        <taxon>Insecta</taxon>
        <taxon>Pterygota</taxon>
        <taxon>Neoptera</taxon>
        <taxon>Polyneoptera</taxon>
        <taxon>Orthoptera</taxon>
        <taxon>Ensifera</taxon>
        <taxon>Gryllidea</taxon>
        <taxon>Grylloidea</taxon>
        <taxon>Gryllidae</taxon>
        <taxon>Gryllinae</taxon>
        <taxon>Gryllus</taxon>
    </lineage>
</organism>
<dbReference type="AlphaFoldDB" id="A0AAN9V9L3"/>
<sequence>MKMALRTQQGFEDDDDEDLKALRLAALQTLKAKPTSPQNAPTQWVAPVISPQSEASSLPPVAHRPRNDYNRGGMHRGRHMRNGPFIRHRVNPNLIAIVPIKQPSPPPNSTSDQSTCKVAKSALVVNSSSPKLVLPQDRYCKTEDVSKEKEPEVSTKFDRFEHSSSESSAEESAEEEEEEAEENVGAGEKAIKTEAEAVVAVAGASDAEPDPDVLLVKDEDEDDSLEKLMNEMEEEMATDVLRPRVTITSKAKARKEAAAPAPTPTPATESVAAPAQASAPARRQRPHKEKASKKNRAAAAAVREDQARQQSPDTCTTTLPSAAARAPSPAPAPTDRLGRPPQQPSPPGQRHSPPSRPHPHARPHPHPRAASPRPRTRSRSRSPPRSPALLRAHRSRSVSPPPARHKPHFSPGRSRSRSRSPRSLSPRSRSPRSRSPRSPPLHRARSRSPRSRTRSPPPRRKYSPGAPRAGSPLRRARLSPPRRASPAGLRWASPRRQSISPKFRRQSVSPGGRRVSPGPGYRRNQRSPSPTRLRNLSPPPPAPAAGRRYSPPRRNPSPPPPARRRAGSRSPPSPRRRPRLRPLSPAGAAGRKASPWSPGALRGPAAGRPTPPAYARKSPPSPAYARGRRRSDSPPPPRRAADADKGLYRAPSPLRGRRPLQESRLNNIRRSCSPAGDCPLLGRRASPPPSPAPSATPPSPSDKNWSCTSSLSLSPSPERAGEGAHRVKSPLRPLRVRKRHPADFVGGGGGAMYAEAVAGGRAQMAAAAVVASAVDESARKLKRRKDRSRSKKRARVRGVEDAAAAAARARDRAEPPPSATATASTDSSNFSAAWEAANSVLEARRRKFESSVPIESSNKRIRLKKPPLAEPGCGRLEEEDRNRAPSQPAAAVEPLLMATDDLEEILDLELENAMQLWSDDESNSDNEARFKSTEKVAAPTEMPRIRVVPLAKLQGLDSGTKEKPEKGKSRPVSGDEQEHSLHTSVRDVSRKSSRSSRGQEQLSLKEDTLEAQICPPSDALELDQKRSKIRVAAADNLDDLEETGDGSKDGDLRAELSRRRAERLTMAGSVHETLPARLVQSAFKDAVGKKNFRRLDRERHGSSKRPDSQKGTEAGDGRRVLVLKSSAVEQQIPSISVTIPKEEKHKRGGSPVSGGKVPIRMRLGLPGGGSSFPEERERPSGGRRRSSRKVKLKRNVLLASPAGEKV</sequence>
<feature type="compositionally biased region" description="Basic residues" evidence="1">
    <location>
        <begin position="357"/>
        <end position="367"/>
    </location>
</feature>
<feature type="compositionally biased region" description="Pro residues" evidence="1">
    <location>
        <begin position="686"/>
        <end position="700"/>
    </location>
</feature>
<feature type="region of interest" description="Disordered" evidence="1">
    <location>
        <begin position="775"/>
        <end position="831"/>
    </location>
</feature>
<feature type="compositionally biased region" description="Low complexity" evidence="1">
    <location>
        <begin position="507"/>
        <end position="522"/>
    </location>
</feature>
<feature type="compositionally biased region" description="Basic and acidic residues" evidence="1">
    <location>
        <begin position="1093"/>
        <end position="1119"/>
    </location>
</feature>
<feature type="compositionally biased region" description="Acidic residues" evidence="1">
    <location>
        <begin position="168"/>
        <end position="182"/>
    </location>
</feature>
<dbReference type="EMBL" id="JAZDUA010000345">
    <property type="protein sequence ID" value="KAK7794143.1"/>
    <property type="molecule type" value="Genomic_DNA"/>
</dbReference>
<feature type="region of interest" description="Disordered" evidence="1">
    <location>
        <begin position="845"/>
        <end position="894"/>
    </location>
</feature>
<feature type="compositionally biased region" description="Low complexity" evidence="1">
    <location>
        <begin position="598"/>
        <end position="616"/>
    </location>
</feature>
<protein>
    <submittedName>
        <fullName evidence="2">Uncharacterized protein</fullName>
    </submittedName>
</protein>
<feature type="compositionally biased region" description="Basic residues" evidence="1">
    <location>
        <begin position="403"/>
        <end position="420"/>
    </location>
</feature>
<dbReference type="Proteomes" id="UP001378592">
    <property type="component" value="Unassembled WGS sequence"/>
</dbReference>
<feature type="compositionally biased region" description="Basic and acidic residues" evidence="1">
    <location>
        <begin position="1045"/>
        <end position="1054"/>
    </location>
</feature>
<gene>
    <name evidence="2" type="ORF">R5R35_012526</name>
</gene>
<evidence type="ECO:0000313" key="3">
    <source>
        <dbReference type="Proteomes" id="UP001378592"/>
    </source>
</evidence>
<evidence type="ECO:0000256" key="1">
    <source>
        <dbReference type="SAM" id="MobiDB-lite"/>
    </source>
</evidence>
<evidence type="ECO:0000313" key="2">
    <source>
        <dbReference type="EMBL" id="KAK7794143.1"/>
    </source>
</evidence>
<feature type="compositionally biased region" description="Basic and acidic residues" evidence="1">
    <location>
        <begin position="142"/>
        <end position="164"/>
    </location>
</feature>
<feature type="compositionally biased region" description="Low complexity" evidence="1">
    <location>
        <begin position="819"/>
        <end position="831"/>
    </location>
</feature>
<feature type="region of interest" description="Disordered" evidence="1">
    <location>
        <begin position="1134"/>
        <end position="1206"/>
    </location>
</feature>
<feature type="compositionally biased region" description="Basic residues" evidence="1">
    <location>
        <begin position="429"/>
        <end position="462"/>
    </location>
</feature>
<feature type="compositionally biased region" description="Basic residues" evidence="1">
    <location>
        <begin position="282"/>
        <end position="296"/>
    </location>
</feature>
<reference evidence="2 3" key="1">
    <citation type="submission" date="2024-03" db="EMBL/GenBank/DDBJ databases">
        <title>The genome assembly and annotation of the cricket Gryllus longicercus Weissman &amp; Gray.</title>
        <authorList>
            <person name="Szrajer S."/>
            <person name="Gray D."/>
            <person name="Ylla G."/>
        </authorList>
    </citation>
    <scope>NUCLEOTIDE SEQUENCE [LARGE SCALE GENOMIC DNA]</scope>
    <source>
        <strain evidence="2">DAG 2021-001</strain>
        <tissue evidence="2">Whole body minus gut</tissue>
    </source>
</reference>
<feature type="compositionally biased region" description="Low complexity" evidence="1">
    <location>
        <begin position="478"/>
        <end position="487"/>
    </location>
</feature>
<feature type="compositionally biased region" description="Basic residues" evidence="1">
    <location>
        <begin position="780"/>
        <end position="796"/>
    </location>
</feature>
<comment type="caution">
    <text evidence="2">The sequence shown here is derived from an EMBL/GenBank/DDBJ whole genome shotgun (WGS) entry which is preliminary data.</text>
</comment>
<proteinExistence type="predicted"/>
<feature type="region of interest" description="Disordered" evidence="1">
    <location>
        <begin position="917"/>
        <end position="1054"/>
    </location>
</feature>
<feature type="compositionally biased region" description="Basic and acidic residues" evidence="1">
    <location>
        <begin position="959"/>
        <end position="968"/>
    </location>
</feature>
<name>A0AAN9V9L3_9ORTH</name>
<feature type="region of interest" description="Disordered" evidence="1">
    <location>
        <begin position="202"/>
        <end position="748"/>
    </location>
</feature>
<feature type="compositionally biased region" description="Basic residues" evidence="1">
    <location>
        <begin position="1181"/>
        <end position="1194"/>
    </location>
</feature>
<feature type="region of interest" description="Disordered" evidence="1">
    <location>
        <begin position="1089"/>
        <end position="1119"/>
    </location>
</feature>
<feature type="compositionally biased region" description="Basic residues" evidence="1">
    <location>
        <begin position="726"/>
        <end position="740"/>
    </location>
</feature>